<dbReference type="InterPro" id="IPR000198">
    <property type="entry name" value="RhoGAP_dom"/>
</dbReference>
<dbReference type="Pfam" id="PF00618">
    <property type="entry name" value="RasGEF_N"/>
    <property type="match status" value="1"/>
</dbReference>
<organism evidence="8 9">
    <name type="scientific">Tilletia walkeri</name>
    <dbReference type="NCBI Taxonomy" id="117179"/>
    <lineage>
        <taxon>Eukaryota</taxon>
        <taxon>Fungi</taxon>
        <taxon>Dikarya</taxon>
        <taxon>Basidiomycota</taxon>
        <taxon>Ustilaginomycotina</taxon>
        <taxon>Exobasidiomycetes</taxon>
        <taxon>Tilletiales</taxon>
        <taxon>Tilletiaceae</taxon>
        <taxon>Tilletia</taxon>
    </lineage>
</organism>
<feature type="region of interest" description="Disordered" evidence="3">
    <location>
        <begin position="917"/>
        <end position="996"/>
    </location>
</feature>
<dbReference type="SMART" id="SM00324">
    <property type="entry name" value="RhoGAP"/>
    <property type="match status" value="1"/>
</dbReference>
<dbReference type="GO" id="GO:0035020">
    <property type="term" value="P:regulation of Rac protein signal transduction"/>
    <property type="evidence" value="ECO:0007669"/>
    <property type="project" value="TreeGrafter"/>
</dbReference>
<feature type="compositionally biased region" description="Gly residues" evidence="3">
    <location>
        <begin position="654"/>
        <end position="664"/>
    </location>
</feature>
<reference evidence="8" key="2">
    <citation type="journal article" date="2019" name="IMA Fungus">
        <title>Genome sequencing and comparison of five Tilletia species to identify candidate genes for the detection of regulated species infecting wheat.</title>
        <authorList>
            <person name="Nguyen H.D.T."/>
            <person name="Sultana T."/>
            <person name="Kesanakurti P."/>
            <person name="Hambleton S."/>
        </authorList>
    </citation>
    <scope>NUCLEOTIDE SEQUENCE</scope>
    <source>
        <strain evidence="8">DAOMC 236422</strain>
    </source>
</reference>
<keyword evidence="2" id="KW-0344">Guanine-nucleotide releasing factor</keyword>
<feature type="region of interest" description="Disordered" evidence="3">
    <location>
        <begin position="623"/>
        <end position="664"/>
    </location>
</feature>
<dbReference type="Pfam" id="PF00617">
    <property type="entry name" value="RasGEF"/>
    <property type="match status" value="1"/>
</dbReference>
<dbReference type="InterPro" id="IPR023578">
    <property type="entry name" value="Ras_GEF_dom_sf"/>
</dbReference>
<feature type="region of interest" description="Disordered" evidence="3">
    <location>
        <begin position="728"/>
        <end position="758"/>
    </location>
</feature>
<sequence length="3027" mass="319422">MLRRGNKQRKDSEPLSAPGSGQQQQQQPQQQFLANPQAAAAGSDGRRPTSPYNNNPAMAQASSASLSYLPQQQQQSQSAGGGAGSNAYHQQQQGGAYAYSQQGGIPQRPVPAHSQQQASHLYQQPKAPASAYTRTNQSLDSTQHLQQQQPQQGNSSYSYSQSGSLNSQGFQQPPPPSVSPIPGSSGSAGQSMGRSQSALNFFINKAKGTFSSSSSSNNANNASASASAAGTGPQQPSALMSPLASNQGMVSSTSLSSLLSHPENGAGGNNNAGGRYPSNARGAGQPIGGIAGISLTEEPVNSPTKRTFFGMNRDRKASNASQSKTGGGSSGGGSGGSNAFPLPARVGTPGPGPRSGTPGPGNNTSPGMPYGSFSKSQSDLLSMSSSAGTSAGRADNMGSPGRKLSFDHRAQRTGTAPSPLTQHSQLPPAPGTQGEDGSTPPGSSRYLRSPTSSTGQSAFSRSVDDLSQMGSAGGNQHPFAPSHSHFNALGSGAAKAHYHHQLHQLPPPPPIPHDQQSNQSPTLKGTRQRGFGMGIASPVLKGERKFLGGGGGSGSSAGAMSDGNTGGAAMAPLPGSMVDNAGGAGSRPMPIVGSQPRQREFSAPQPAFVHPSSSTPPQGFAAFGHGRSESIPLSSSSTTSGGFAGANTVSPLGQQGGAPSTGGGGITGLFHAAVGVASGGRAGGGSQSNASGVANNGNVVPVSQSVDSNLLFSPGMEARHARRPSKLSFVNLAGGGGGASKQQQQGDNGASRAGYGAVSADDATRRAAAAGALVGPSPVPPPPLPNGTTFQGFLLRNANISLSLQQLSEGSVGPQGGSEGGGAMAAFGKGKEKEKDISRGWKPYRVLLTSDGRLLFFKPPTSMADEVRAAFPTSIIRPPTGSGMAAAAGGGATAGGAVHGFGQVPITLDSEALKKAGLSSQSLAQSMGTGGNVPHPPHARPGTGAGRLDGSDRSVPTLGGFGMTASGSGGAGPGMSSAGEDASRNPPEWHQKDKHQELVLSTEEKAPARWGQRIVRGSVDALAHELVFATQLLLGEGVEDRLPGSGSKNSGLVGLRVSESSSRALIAMSPNERDHETTGFVCAILLNLLRFGHPVHALAQAINKWAVFALTSKDQSNFPARVKERLATKAEEADAFHDEVRARLVLFLEVVQIDDALVANSAVREVLEKLATLASTAEKPFQLTLATLSDQKSVVLTDWVNKLAEQGPGAQRRSELTALVQTRFSGQVLLGLSQMEVAQQISLFHRDRLRYLVSPRLTLSKLTATGEAHATQQQARALFSFDSLVPHYLTRLVLDQLLPTGSTGLADGINKRLAGPHNAPATIPPAQAAKQRAALIRHWIAIGIHLHFLGDYAGWVAICAALCSRAVARLEATWRYVADKDRELLGSTWAPKLARLGWAEGIRGRIDALLSDSDDTSVKSRRKRNSPIPYFGDACVAIRRLPAAAPGSGQLIVAENLDAAERVFGLVFDSQQRDAALSALVNTGLAMDSPEFAPITEYQATLQALADARMDTDVARYLNHSLHAEPKTLGAHEPYWRQPRSARATSNALVPLLFPQPLPHLSLVDRASLLAGVTEPPRSSSGLLDPERTITARSPGSRPQLSGSPLARSLTFPASQPTRNARTFAFNRIPEWSSVSGNAGGNGDEHVLHIGPDLVLRTVGEVAPSTPSSPRASKRFSQDMSRQTRPLSQVSKRSSLPASNRSSVVDVAATLAVTLKAGSLEKITDIMVMGVDHITTSLPDDNGEVPLSSARKAHLSMDLHSFRLAFLGTFRTLCTPNVLLRMLVKRFVAAEAAGAEYAMPVPTWTEPYFPTWQPPSVAPNADHPIDWEMVTNIRAGVLATLQTWFERFAQDFAEDRDLYDEMNAFFSQTPQILAAAAVPSAVVATGRSTPDETTESPIAVSTSKIADLLSRVEQVFRLRVMTPNTVSALTDEQTESTLVDLLALGPSSVEIDIDTVSPGDLVNYLECIAASFFRKVYERDLLVTAEVFEMQASNLLGWFPNRQQTGSGARSGSEGQEPWSLSLYKLLEVLVQASETGEQVSLLQRLPPAVRDVLAVHQLIKGWLAIHIIEIKIGVQKRQARLERMLDAVWICRARMVRARSGSQSSIDAQSPFKDSTVASFIESALVGALTTPESRLFVRAWQGVAMARHASGEYLKDLIPAASAATDLDAASVHPCIPDLGWVLQSLAEAASREFPETEAAAQLINFDKQRLVWNLVQSSLRSRLFLVNSSLTEMASLRLRNVQTTLCNAVWDPRLFKEDAAHEAGMSSPAIIPQLKGRSLRPLNGLSLDEQAKSRRQRQAQEALVILSKNSNGASRPKSPEEQYRASTPLLSVTPSNSQPITSQGQMQAEKKTRRMTAIFRGAVRLTEKPERPEVPNRSLNELIRLTPLQKASYAASCGSAQVAIWHNSQRSFVFHLTSGEGAKYLLQAPTPVDLSEWVNRIETSSKQFARSKPSNETKAARSVFTPLWGPSLVELAEKEGREVPLGLERMLVEIEARGLREQGIYRISGAKSAIMALKDAFNKQAPESIELAQGEFSDVHTIAGAVKQWFRDLPNPPVPFTHYDALMEVETIKDPDARMHALRDLIWDLPKAHFDVLRRIVEHLARVVEEGQHNKMFQHNIGLVFATSLLNPPPAPDSLTRSFANVGKAAHIVSIIVAGHEWLFEAEPEPEAEAEVEPEPEGETGAVAAADDHLDGEDAGGEDAELLDDEPRASADLDREGEEDAGSENDEANESKDSIQLQLPPLNFTPAASESTHGMVAIVTGVRASDSSAPGSPVSPTSPTRNQNGRFANLDIPDTSPSGTGGASYTGSKRNLGLSSLSADLNKSSEALAADIEEMLDAGLGRRPSQQEADAVNAEAEPAPATMSTIESQVEMVSDANEPRANARTRPGQGNGGTNAPVSRRRVGAKEESVYLDATDALEALDFAALAAPSSPPGYHVVTVTPNRRPSEIKLDEIAKATAPSPSGSASTVEPKSESAAKTEGSPLVGGDATAKNVTAGPDPTTSALAQTDTAATETISTTA</sequence>
<dbReference type="PANTHER" id="PTHR14130:SF14">
    <property type="entry name" value="RHO GTPASE-ACTIVATING PROTEIN 92B"/>
    <property type="match status" value="1"/>
</dbReference>
<dbReference type="GO" id="GO:0005096">
    <property type="term" value="F:GTPase activator activity"/>
    <property type="evidence" value="ECO:0007669"/>
    <property type="project" value="UniProtKB-KW"/>
</dbReference>
<feature type="compositionally biased region" description="Low complexity" evidence="3">
    <location>
        <begin position="137"/>
        <end position="171"/>
    </location>
</feature>
<dbReference type="Gene3D" id="2.30.29.30">
    <property type="entry name" value="Pleckstrin-homology domain (PH domain)/Phosphotyrosine-binding domain (PTB)"/>
    <property type="match status" value="1"/>
</dbReference>
<evidence type="ECO:0000256" key="2">
    <source>
        <dbReference type="PROSITE-ProRule" id="PRU00168"/>
    </source>
</evidence>
<feature type="compositionally biased region" description="Low complexity" evidence="3">
    <location>
        <begin position="354"/>
        <end position="390"/>
    </location>
</feature>
<dbReference type="InterPro" id="IPR000651">
    <property type="entry name" value="Ras-like_Gua-exchang_fac_N"/>
</dbReference>
<feature type="compositionally biased region" description="Low complexity" evidence="3">
    <location>
        <begin position="251"/>
        <end position="260"/>
    </location>
</feature>
<dbReference type="GO" id="GO:0007264">
    <property type="term" value="P:small GTPase-mediated signal transduction"/>
    <property type="evidence" value="ECO:0007669"/>
    <property type="project" value="InterPro"/>
</dbReference>
<feature type="compositionally biased region" description="Polar residues" evidence="3">
    <location>
        <begin position="2327"/>
        <end position="2349"/>
    </location>
</feature>
<feature type="compositionally biased region" description="Polar residues" evidence="3">
    <location>
        <begin position="449"/>
        <end position="460"/>
    </location>
</feature>
<dbReference type="InterPro" id="IPR047165">
    <property type="entry name" value="RHG17/44/SH3BP1-like"/>
</dbReference>
<feature type="region of interest" description="Disordered" evidence="3">
    <location>
        <begin position="1662"/>
        <end position="1695"/>
    </location>
</feature>
<feature type="compositionally biased region" description="Polar residues" evidence="3">
    <location>
        <begin position="232"/>
        <end position="250"/>
    </location>
</feature>
<feature type="compositionally biased region" description="Polar residues" evidence="3">
    <location>
        <begin position="412"/>
        <end position="425"/>
    </location>
</feature>
<dbReference type="InterPro" id="IPR001849">
    <property type="entry name" value="PH_domain"/>
</dbReference>
<evidence type="ECO:0000313" key="8">
    <source>
        <dbReference type="EMBL" id="KAE8271041.1"/>
    </source>
</evidence>
<feature type="compositionally biased region" description="Low complexity" evidence="3">
    <location>
        <begin position="85"/>
        <end position="104"/>
    </location>
</feature>
<dbReference type="GO" id="GO:0032956">
    <property type="term" value="P:regulation of actin cytoskeleton organization"/>
    <property type="evidence" value="ECO:0007669"/>
    <property type="project" value="TreeGrafter"/>
</dbReference>
<dbReference type="PANTHER" id="PTHR14130">
    <property type="entry name" value="3BP-1 RELATED RHOGAP"/>
    <property type="match status" value="1"/>
</dbReference>
<proteinExistence type="predicted"/>
<feature type="compositionally biased region" description="Low complexity" evidence="3">
    <location>
        <begin position="57"/>
        <end position="78"/>
    </location>
</feature>
<dbReference type="GO" id="GO:0005085">
    <property type="term" value="F:guanyl-nucleotide exchange factor activity"/>
    <property type="evidence" value="ECO:0007669"/>
    <property type="project" value="UniProtKB-KW"/>
</dbReference>
<dbReference type="Proteomes" id="UP000078113">
    <property type="component" value="Unassembled WGS sequence"/>
</dbReference>
<dbReference type="SUPFAM" id="SSF50729">
    <property type="entry name" value="PH domain-like"/>
    <property type="match status" value="1"/>
</dbReference>
<feature type="region of interest" description="Disordered" evidence="3">
    <location>
        <begin position="2771"/>
        <end position="2820"/>
    </location>
</feature>
<reference evidence="8" key="1">
    <citation type="submission" date="2016-04" db="EMBL/GenBank/DDBJ databases">
        <authorList>
            <person name="Nguyen H.D."/>
            <person name="Samba Siva P."/>
            <person name="Cullis J."/>
            <person name="Levesque C.A."/>
            <person name="Hambleton S."/>
        </authorList>
    </citation>
    <scope>NUCLEOTIDE SEQUENCE</scope>
    <source>
        <strain evidence="8">DAOMC 236422</strain>
    </source>
</reference>
<evidence type="ECO:0000259" key="7">
    <source>
        <dbReference type="PROSITE" id="PS50238"/>
    </source>
</evidence>
<gene>
    <name evidence="8" type="ORF">A4X09_0g1281</name>
</gene>
<feature type="compositionally biased region" description="Polar residues" evidence="3">
    <location>
        <begin position="2772"/>
        <end position="2793"/>
    </location>
</feature>
<feature type="compositionally biased region" description="Low complexity" evidence="3">
    <location>
        <begin position="2963"/>
        <end position="2975"/>
    </location>
</feature>
<feature type="region of interest" description="Disordered" evidence="3">
    <location>
        <begin position="2848"/>
        <end position="2910"/>
    </location>
</feature>
<evidence type="ECO:0000313" key="9">
    <source>
        <dbReference type="Proteomes" id="UP000078113"/>
    </source>
</evidence>
<feature type="compositionally biased region" description="Low complexity" evidence="3">
    <location>
        <begin position="17"/>
        <end position="42"/>
    </location>
</feature>
<feature type="domain" description="Ras-GEF" evidence="5">
    <location>
        <begin position="1233"/>
        <end position="1507"/>
    </location>
</feature>
<feature type="region of interest" description="Disordered" evidence="3">
    <location>
        <begin position="545"/>
        <end position="568"/>
    </location>
</feature>
<feature type="compositionally biased region" description="Polar residues" evidence="3">
    <location>
        <begin position="918"/>
        <end position="927"/>
    </location>
</feature>
<evidence type="ECO:0000259" key="4">
    <source>
        <dbReference type="PROSITE" id="PS50003"/>
    </source>
</evidence>
<feature type="compositionally biased region" description="Acidic residues" evidence="3">
    <location>
        <begin position="2722"/>
        <end position="2735"/>
    </location>
</feature>
<name>A0A8X7NFJ8_9BASI</name>
<feature type="domain" description="Rho-GAP" evidence="7">
    <location>
        <begin position="2473"/>
        <end position="2667"/>
    </location>
</feature>
<dbReference type="InterPro" id="IPR008936">
    <property type="entry name" value="Rho_GTPase_activation_prot"/>
</dbReference>
<feature type="region of interest" description="Disordered" evidence="3">
    <location>
        <begin position="209"/>
        <end position="533"/>
    </location>
</feature>
<evidence type="ECO:0008006" key="10">
    <source>
        <dbReference type="Google" id="ProtNLM"/>
    </source>
</evidence>
<evidence type="ECO:0000256" key="3">
    <source>
        <dbReference type="SAM" id="MobiDB-lite"/>
    </source>
</evidence>
<feature type="region of interest" description="Disordered" evidence="3">
    <location>
        <begin position="1"/>
        <end position="196"/>
    </location>
</feature>
<accession>A0A8X7NFJ8</accession>
<feature type="region of interest" description="Disordered" evidence="3">
    <location>
        <begin position="2720"/>
        <end position="2744"/>
    </location>
</feature>
<feature type="compositionally biased region" description="Polar residues" evidence="3">
    <location>
        <begin position="1591"/>
        <end position="1603"/>
    </location>
</feature>
<dbReference type="Gene3D" id="1.20.870.10">
    <property type="entry name" value="Son of sevenless (SoS) protein Chain: S domain 1"/>
    <property type="match status" value="1"/>
</dbReference>
<dbReference type="SMART" id="SM00147">
    <property type="entry name" value="RasGEF"/>
    <property type="match status" value="1"/>
</dbReference>
<feature type="compositionally biased region" description="Low complexity" evidence="3">
    <location>
        <begin position="180"/>
        <end position="191"/>
    </location>
</feature>
<dbReference type="PROSITE" id="PS50003">
    <property type="entry name" value="PH_DOMAIN"/>
    <property type="match status" value="1"/>
</dbReference>
<feature type="compositionally biased region" description="Basic and acidic residues" evidence="3">
    <location>
        <begin position="981"/>
        <end position="996"/>
    </location>
</feature>
<feature type="domain" description="N-terminal Ras-GEF" evidence="6">
    <location>
        <begin position="1711"/>
        <end position="1890"/>
    </location>
</feature>
<feature type="region of interest" description="Disordered" evidence="3">
    <location>
        <begin position="2935"/>
        <end position="3027"/>
    </location>
</feature>
<evidence type="ECO:0000256" key="1">
    <source>
        <dbReference type="ARBA" id="ARBA00022468"/>
    </source>
</evidence>
<evidence type="ECO:0000259" key="5">
    <source>
        <dbReference type="PROSITE" id="PS50009"/>
    </source>
</evidence>
<comment type="caution">
    <text evidence="8">The sequence shown here is derived from an EMBL/GenBank/DDBJ whole genome shotgun (WGS) entry which is preliminary data.</text>
</comment>
<dbReference type="SUPFAM" id="SSF48350">
    <property type="entry name" value="GTPase activation domain, GAP"/>
    <property type="match status" value="1"/>
</dbReference>
<keyword evidence="9" id="KW-1185">Reference proteome</keyword>
<dbReference type="Pfam" id="PF00620">
    <property type="entry name" value="RhoGAP"/>
    <property type="match status" value="1"/>
</dbReference>
<dbReference type="InterPro" id="IPR036964">
    <property type="entry name" value="RASGEF_cat_dom_sf"/>
</dbReference>
<dbReference type="PROSITE" id="PS50009">
    <property type="entry name" value="RASGEF_CAT"/>
    <property type="match status" value="1"/>
</dbReference>
<protein>
    <recommendedName>
        <fullName evidence="10">Ras-GEF domain-containing protein</fullName>
    </recommendedName>
</protein>
<dbReference type="CDD" id="cd06224">
    <property type="entry name" value="REM"/>
    <property type="match status" value="1"/>
</dbReference>
<feature type="compositionally biased region" description="Gly residues" evidence="3">
    <location>
        <begin position="325"/>
        <end position="336"/>
    </location>
</feature>
<dbReference type="Gene3D" id="1.10.555.10">
    <property type="entry name" value="Rho GTPase activation protein"/>
    <property type="match status" value="1"/>
</dbReference>
<keyword evidence="1" id="KW-0343">GTPase activation</keyword>
<feature type="compositionally biased region" description="Basic and acidic residues" evidence="3">
    <location>
        <begin position="2952"/>
        <end position="2962"/>
    </location>
</feature>
<dbReference type="SUPFAM" id="SSF48366">
    <property type="entry name" value="Ras GEF"/>
    <property type="match status" value="2"/>
</dbReference>
<feature type="compositionally biased region" description="Polar residues" evidence="3">
    <location>
        <begin position="113"/>
        <end position="122"/>
    </location>
</feature>
<dbReference type="CDD" id="cd00159">
    <property type="entry name" value="RhoGAP"/>
    <property type="match status" value="1"/>
</dbReference>
<dbReference type="PROSITE" id="PS50212">
    <property type="entry name" value="RASGEF_NTER"/>
    <property type="match status" value="1"/>
</dbReference>
<feature type="compositionally biased region" description="Polar residues" evidence="3">
    <location>
        <begin position="1678"/>
        <end position="1695"/>
    </location>
</feature>
<feature type="compositionally biased region" description="Low complexity" evidence="3">
    <location>
        <begin position="211"/>
        <end position="229"/>
    </location>
</feature>
<feature type="region of interest" description="Disordered" evidence="3">
    <location>
        <begin position="2308"/>
        <end position="2354"/>
    </location>
</feature>
<dbReference type="InterPro" id="IPR011993">
    <property type="entry name" value="PH-like_dom_sf"/>
</dbReference>
<feature type="compositionally biased region" description="Low complexity" evidence="3">
    <location>
        <begin position="3015"/>
        <end position="3027"/>
    </location>
</feature>
<dbReference type="InterPro" id="IPR001895">
    <property type="entry name" value="RASGEF_cat_dom"/>
</dbReference>
<feature type="domain" description="PH" evidence="4">
    <location>
        <begin position="2342"/>
        <end position="2449"/>
    </location>
</feature>
<feature type="region of interest" description="Disordered" evidence="3">
    <location>
        <begin position="1574"/>
        <end position="1614"/>
    </location>
</feature>
<dbReference type="PROSITE" id="PS50238">
    <property type="entry name" value="RHOGAP"/>
    <property type="match status" value="1"/>
</dbReference>
<dbReference type="EMBL" id="LWDG02000029">
    <property type="protein sequence ID" value="KAE8271041.1"/>
    <property type="molecule type" value="Genomic_DNA"/>
</dbReference>
<evidence type="ECO:0000259" key="6">
    <source>
        <dbReference type="PROSITE" id="PS50212"/>
    </source>
</evidence>
<feature type="compositionally biased region" description="Gly residues" evidence="3">
    <location>
        <begin position="959"/>
        <end position="973"/>
    </location>
</feature>
<dbReference type="Gene3D" id="1.10.840.10">
    <property type="entry name" value="Ras guanine-nucleotide exchange factors catalytic domain"/>
    <property type="match status" value="2"/>
</dbReference>